<accession>H6L5L6</accession>
<dbReference type="OrthoDB" id="9847461at2"/>
<evidence type="ECO:0000313" key="2">
    <source>
        <dbReference type="Proteomes" id="UP000007519"/>
    </source>
</evidence>
<organism evidence="1 2">
    <name type="scientific">Saprospira grandis (strain Lewin)</name>
    <dbReference type="NCBI Taxonomy" id="984262"/>
    <lineage>
        <taxon>Bacteria</taxon>
        <taxon>Pseudomonadati</taxon>
        <taxon>Bacteroidota</taxon>
        <taxon>Saprospiria</taxon>
        <taxon>Saprospirales</taxon>
        <taxon>Saprospiraceae</taxon>
        <taxon>Saprospira</taxon>
    </lineage>
</organism>
<reference evidence="1 2" key="1">
    <citation type="journal article" date="2012" name="Stand. Genomic Sci.">
        <title>Complete genome sequencing and analysis of Saprospira grandis str. Lewin, a predatory marine bacterium.</title>
        <authorList>
            <person name="Saw J.H."/>
            <person name="Yuryev A."/>
            <person name="Kanbe M."/>
            <person name="Hou S."/>
            <person name="Young A.G."/>
            <person name="Aizawa S."/>
            <person name="Alam M."/>
        </authorList>
    </citation>
    <scope>NUCLEOTIDE SEQUENCE [LARGE SCALE GENOMIC DNA]</scope>
    <source>
        <strain evidence="1 2">Lewin</strain>
    </source>
</reference>
<gene>
    <name evidence="1" type="ordered locus">SGRA_2504</name>
</gene>
<dbReference type="EMBL" id="CP002831">
    <property type="protein sequence ID" value="AFC25232.1"/>
    <property type="molecule type" value="Genomic_DNA"/>
</dbReference>
<name>H6L5L6_SAPGL</name>
<keyword evidence="2" id="KW-1185">Reference proteome</keyword>
<protein>
    <submittedName>
        <fullName evidence="1">Uncharacterized protein</fullName>
    </submittedName>
</protein>
<dbReference type="AlphaFoldDB" id="H6L5L6"/>
<dbReference type="HOGENOM" id="CLU_1642525_0_0_10"/>
<proteinExistence type="predicted"/>
<dbReference type="RefSeq" id="WP_015692845.1">
    <property type="nucleotide sequence ID" value="NC_016940.1"/>
</dbReference>
<dbReference type="Proteomes" id="UP000007519">
    <property type="component" value="Chromosome"/>
</dbReference>
<evidence type="ECO:0000313" key="1">
    <source>
        <dbReference type="EMBL" id="AFC25232.1"/>
    </source>
</evidence>
<sequence length="161" mass="18654">MKMQLILPTFLAMFFFVLQGQAQSYSYSGYFGTHEYDITEAQDIGTLKSPFGDKTIVARLGKNSSRGYFLLTIQNAGSEEVITGDIMIMTHAGQRIKCRDRKIRNNQNRDGVQVTSTLYFLTFSELKLLEKHGISRIIFQTKLHYYEDEQRYSYGTSTYFY</sequence>
<dbReference type="KEGG" id="sgn:SGRA_2504"/>